<gene>
    <name evidence="13" type="primary">LAG1</name>
    <name evidence="13" type="ORF">LTR97_006413</name>
</gene>
<keyword evidence="6 11" id="KW-1133">Transmembrane helix</keyword>
<evidence type="ECO:0000256" key="1">
    <source>
        <dbReference type="ARBA" id="ARBA00004477"/>
    </source>
</evidence>
<feature type="transmembrane region" description="Helical" evidence="11">
    <location>
        <begin position="168"/>
        <end position="185"/>
    </location>
</feature>
<feature type="transmembrane region" description="Helical" evidence="11">
    <location>
        <begin position="403"/>
        <end position="427"/>
    </location>
</feature>
<dbReference type="GO" id="GO:0005789">
    <property type="term" value="C:endoplasmic reticulum membrane"/>
    <property type="evidence" value="ECO:0007669"/>
    <property type="project" value="UniProtKB-SubCell"/>
</dbReference>
<dbReference type="PANTHER" id="PTHR12560">
    <property type="entry name" value="LONGEVITY ASSURANCE FACTOR 1 LAG1"/>
    <property type="match status" value="1"/>
</dbReference>
<evidence type="ECO:0000313" key="14">
    <source>
        <dbReference type="Proteomes" id="UP001310594"/>
    </source>
</evidence>
<evidence type="ECO:0000256" key="7">
    <source>
        <dbReference type="ARBA" id="ARBA00023136"/>
    </source>
</evidence>
<feature type="transmembrane region" description="Helical" evidence="11">
    <location>
        <begin position="335"/>
        <end position="352"/>
    </location>
</feature>
<keyword evidence="5" id="KW-0256">Endoplasmic reticulum</keyword>
<evidence type="ECO:0000256" key="3">
    <source>
        <dbReference type="ARBA" id="ARBA00022679"/>
    </source>
</evidence>
<evidence type="ECO:0000256" key="8">
    <source>
        <dbReference type="ARBA" id="ARBA00023180"/>
    </source>
</evidence>
<accession>A0AAN7W6G6</accession>
<dbReference type="InterPro" id="IPR006634">
    <property type="entry name" value="TLC-dom"/>
</dbReference>
<dbReference type="PANTHER" id="PTHR12560:SF11">
    <property type="entry name" value="CERAMIDE SYNTHASE LAC1-RELATED"/>
    <property type="match status" value="1"/>
</dbReference>
<keyword evidence="7 9" id="KW-0472">Membrane</keyword>
<dbReference type="Proteomes" id="UP001310594">
    <property type="component" value="Unassembled WGS sequence"/>
</dbReference>
<feature type="region of interest" description="Disordered" evidence="10">
    <location>
        <begin position="1"/>
        <end position="88"/>
    </location>
</feature>
<feature type="transmembrane region" description="Helical" evidence="11">
    <location>
        <begin position="212"/>
        <end position="237"/>
    </location>
</feature>
<feature type="domain" description="TLC" evidence="12">
    <location>
        <begin position="200"/>
        <end position="431"/>
    </location>
</feature>
<reference evidence="13" key="1">
    <citation type="submission" date="2023-08" db="EMBL/GenBank/DDBJ databases">
        <title>Black Yeasts Isolated from many extreme environments.</title>
        <authorList>
            <person name="Coleine C."/>
            <person name="Stajich J.E."/>
            <person name="Selbmann L."/>
        </authorList>
    </citation>
    <scope>NUCLEOTIDE SEQUENCE</scope>
    <source>
        <strain evidence="13">CCFEE 5810</strain>
    </source>
</reference>
<evidence type="ECO:0000259" key="12">
    <source>
        <dbReference type="PROSITE" id="PS50922"/>
    </source>
</evidence>
<evidence type="ECO:0000256" key="11">
    <source>
        <dbReference type="SAM" id="Phobius"/>
    </source>
</evidence>
<name>A0AAN7W6G6_9PEZI</name>
<dbReference type="EC" id="2.3.1.24" evidence="13"/>
<dbReference type="GO" id="GO:0050291">
    <property type="term" value="F:sphingosine N-acyltransferase activity"/>
    <property type="evidence" value="ECO:0007669"/>
    <property type="project" value="UniProtKB-EC"/>
</dbReference>
<keyword evidence="13" id="KW-0012">Acyltransferase</keyword>
<dbReference type="EMBL" id="JAVRQU010000009">
    <property type="protein sequence ID" value="KAK5698765.1"/>
    <property type="molecule type" value="Genomic_DNA"/>
</dbReference>
<dbReference type="AlphaFoldDB" id="A0AAN7W6G6"/>
<comment type="caution">
    <text evidence="13">The sequence shown here is derived from an EMBL/GenBank/DDBJ whole genome shotgun (WGS) entry which is preliminary data.</text>
</comment>
<organism evidence="13 14">
    <name type="scientific">Elasticomyces elasticus</name>
    <dbReference type="NCBI Taxonomy" id="574655"/>
    <lineage>
        <taxon>Eukaryota</taxon>
        <taxon>Fungi</taxon>
        <taxon>Dikarya</taxon>
        <taxon>Ascomycota</taxon>
        <taxon>Pezizomycotina</taxon>
        <taxon>Dothideomycetes</taxon>
        <taxon>Dothideomycetidae</taxon>
        <taxon>Mycosphaerellales</taxon>
        <taxon>Teratosphaeriaceae</taxon>
        <taxon>Elasticomyces</taxon>
    </lineage>
</organism>
<protein>
    <submittedName>
        <fullName evidence="13">Sphingosine N-acyltransferase lag1</fullName>
        <ecNumber evidence="13">2.3.1.24</ecNumber>
    </submittedName>
</protein>
<feature type="region of interest" description="Disordered" evidence="10">
    <location>
        <begin position="434"/>
        <end position="471"/>
    </location>
</feature>
<keyword evidence="4 9" id="KW-0812">Transmembrane</keyword>
<feature type="compositionally biased region" description="Acidic residues" evidence="10">
    <location>
        <begin position="440"/>
        <end position="449"/>
    </location>
</feature>
<comment type="similarity">
    <text evidence="2">Belongs to the sphingosine N-acyltransferase family.</text>
</comment>
<dbReference type="InterPro" id="IPR016439">
    <property type="entry name" value="Lag1/Lac1-like"/>
</dbReference>
<dbReference type="GO" id="GO:0046513">
    <property type="term" value="P:ceramide biosynthetic process"/>
    <property type="evidence" value="ECO:0007669"/>
    <property type="project" value="InterPro"/>
</dbReference>
<keyword evidence="3 13" id="KW-0808">Transferase</keyword>
<comment type="subcellular location">
    <subcellularLocation>
        <location evidence="1">Endoplasmic reticulum membrane</location>
        <topology evidence="1">Multi-pass membrane protein</topology>
    </subcellularLocation>
</comment>
<evidence type="ECO:0000256" key="4">
    <source>
        <dbReference type="ARBA" id="ARBA00022692"/>
    </source>
</evidence>
<dbReference type="Pfam" id="PF03798">
    <property type="entry name" value="TRAM_LAG1_CLN8"/>
    <property type="match status" value="1"/>
</dbReference>
<feature type="compositionally biased region" description="Low complexity" evidence="10">
    <location>
        <begin position="61"/>
        <end position="72"/>
    </location>
</feature>
<evidence type="ECO:0000256" key="5">
    <source>
        <dbReference type="ARBA" id="ARBA00022824"/>
    </source>
</evidence>
<evidence type="ECO:0000256" key="2">
    <source>
        <dbReference type="ARBA" id="ARBA00009808"/>
    </source>
</evidence>
<keyword evidence="8" id="KW-0325">Glycoprotein</keyword>
<feature type="compositionally biased region" description="Basic and acidic residues" evidence="10">
    <location>
        <begin position="73"/>
        <end position="83"/>
    </location>
</feature>
<feature type="transmembrane region" description="Helical" evidence="11">
    <location>
        <begin position="106"/>
        <end position="123"/>
    </location>
</feature>
<feature type="transmembrane region" description="Helical" evidence="11">
    <location>
        <begin position="287"/>
        <end position="315"/>
    </location>
</feature>
<evidence type="ECO:0000256" key="6">
    <source>
        <dbReference type="ARBA" id="ARBA00022989"/>
    </source>
</evidence>
<evidence type="ECO:0000256" key="9">
    <source>
        <dbReference type="PROSITE-ProRule" id="PRU00205"/>
    </source>
</evidence>
<dbReference type="SMART" id="SM00724">
    <property type="entry name" value="TLC"/>
    <property type="match status" value="1"/>
</dbReference>
<dbReference type="PROSITE" id="PS50922">
    <property type="entry name" value="TLC"/>
    <property type="match status" value="1"/>
</dbReference>
<feature type="compositionally biased region" description="Polar residues" evidence="10">
    <location>
        <begin position="11"/>
        <end position="23"/>
    </location>
</feature>
<evidence type="ECO:0000313" key="13">
    <source>
        <dbReference type="EMBL" id="KAK5698765.1"/>
    </source>
</evidence>
<sequence length="471" mass="53984">MAANEKMESFPSLSVALNSEAKPSSQNTTRRRRQSSILGSDPRGDTGAGAIATNLSPMEPSSAGSTPTTSSFSERKQPAEKRPRERKRKKALKLFRRWKRMSFKHTWVNPLIIIVIVLSAYFVSPGEHNPLHSALFLSYADPPLIERTNTLPAHVGNVTQYGKGKKDFAFFTFYIIVFTFTREFIMQRIAKPVGLSCGIRARGKLSRFMEQFYTAIYHGLAGVIGMWVMSRTPVWYFNTAGMYEGYPHRAHEAYFKAYYLLQGSYWAQQGIVQLLQLEKPRKDFKELVLHHIVTLVLIGLSYRFHFTYIGVAVYVTHDISDFFIATSKMFNYLDFWITGPYFVMFLCIWAYLRHYINLLILKSLLPPGHIPFTSIPTGEFATIGPYELNWELQQYKFSISQPIVFFLLASLQTINIIWFFLLVRIALRYLLKGEQKDERSEDEAEDEEMPEPKLANGEPANGKPVKAVAVE</sequence>
<proteinExistence type="inferred from homology"/>
<evidence type="ECO:0000256" key="10">
    <source>
        <dbReference type="SAM" id="MobiDB-lite"/>
    </source>
</evidence>